<dbReference type="AlphaFoldDB" id="A0A5M8RQI3"/>
<reference evidence="3 4" key="1">
    <citation type="submission" date="2018-08" db="EMBL/GenBank/DDBJ databases">
        <title>Bacillus phenotypic plasticity.</title>
        <authorList>
            <person name="Hurtado E."/>
        </authorList>
    </citation>
    <scope>NUCLEOTIDE SEQUENCE [LARGE SCALE GENOMIC DNA]</scope>
    <source>
        <strain evidence="3 4">427</strain>
    </source>
</reference>
<evidence type="ECO:0000259" key="1">
    <source>
        <dbReference type="PROSITE" id="PS51724"/>
    </source>
</evidence>
<dbReference type="InterPro" id="IPR002901">
    <property type="entry name" value="MGlyc_endo_b_GlcNAc-like_dom"/>
</dbReference>
<dbReference type="EMBL" id="QSND01000002">
    <property type="protein sequence ID" value="KAA6450847.1"/>
    <property type="molecule type" value="Genomic_DNA"/>
</dbReference>
<dbReference type="GO" id="GO:0004040">
    <property type="term" value="F:amidase activity"/>
    <property type="evidence" value="ECO:0007669"/>
    <property type="project" value="InterPro"/>
</dbReference>
<gene>
    <name evidence="3" type="ORF">DX927_08375</name>
</gene>
<dbReference type="Gene3D" id="2.30.30.40">
    <property type="entry name" value="SH3 Domains"/>
    <property type="match status" value="1"/>
</dbReference>
<comment type="caution">
    <text evidence="3">The sequence shown here is derived from an EMBL/GenBank/DDBJ whole genome shotgun (WGS) entry which is preliminary data.</text>
</comment>
<dbReference type="Proteomes" id="UP000324326">
    <property type="component" value="Unassembled WGS sequence"/>
</dbReference>
<proteinExistence type="predicted"/>
<dbReference type="PROSITE" id="PS51781">
    <property type="entry name" value="SH3B"/>
    <property type="match status" value="1"/>
</dbReference>
<accession>A0A5M8RQI3</accession>
<evidence type="ECO:0000313" key="3">
    <source>
        <dbReference type="EMBL" id="KAA6450847.1"/>
    </source>
</evidence>
<dbReference type="InterPro" id="IPR003646">
    <property type="entry name" value="SH3-like_bac-type"/>
</dbReference>
<feature type="domain" description="SPOR" evidence="1">
    <location>
        <begin position="191"/>
        <end position="270"/>
    </location>
</feature>
<dbReference type="SMART" id="SM00047">
    <property type="entry name" value="LYZ2"/>
    <property type="match status" value="1"/>
</dbReference>
<dbReference type="Pfam" id="PF01832">
    <property type="entry name" value="Glucosaminidase"/>
    <property type="match status" value="1"/>
</dbReference>
<name>A0A5M8RQI3_9BACI</name>
<evidence type="ECO:0000259" key="2">
    <source>
        <dbReference type="PROSITE" id="PS51781"/>
    </source>
</evidence>
<sequence>MRKVSLKFAVAILFIGMLSSIFVNKSSGYTDTSTYKVETTAAFLGLEDAQKNLQKLKTNTGWDAVYQKTSDYKNVYNLVSGGFPTESRVKTSLQEFESSTGINADYVPNGTKDYYYYVSSGGFSSKSKTESVAQSFTKKTGISASVEPVDTTKDYYYQLISGGFVGESKVKAVLSDFTKETGLDGTYKPVGDPEKYYTLTSGGFNSESKVKSILSKFTKETGINGTYKPAGNPEKYYVLTSGGFSSESATQTNLEKFETGTGIKGRVQPVGDPVEYYNIRTGGFGSESLVKNYIQEIKEATNLTAEYEQVPNSTSFRILFHDLNAADREKAEQYLMKKNWWFSTQKSDKQTYERYKIVSDPVLGMTAVNKGLEFFKKNSWYVSYKETGEQAYTKFKIYSDPILGDSLLAKGLEFFKSNNWYAGYQDTGKEGYTRFKIYSNPVLGMDQVNKGLEFFKKNSWYAGYQKTGKTGYSSYRVVSNQVLGKAQAQKGLEFFQSNDWWAKIVNTGKAGYSSYRIETGRTLLYDDLLKAQDFFKKKGWWSSYTSERQYLYKITVDNIQGYNNASATANQLKSDFGWSVNIVKTNDGPQIMYTDYGLTLAEMLKKQMSVNPQTDSPGYVSLTYINTANSTVTADYLNVRSSPKVANNNIVGLLQKGDKVSMTGTDGNWAKINMGWRNASEDETGYYINPNNFSMDSKYYFQFLKLSQYAGLSASEINSKILKGKGILDGKGAAFVEASKKYNINELYLISHALLETGNGTSQLAKGVKYNGKTVYNMYGYGAYDSCPLECGSKTAYEQGWDTPEKAIIGGAELIGKNYIHRSGFQQDTLFKMRWAPTASHQYATDIGWAYKQVSRMYSLYTLLDNYTLYYDIPKYK</sequence>
<protein>
    <submittedName>
        <fullName evidence="3">Beta-N-acetylglucosaminidase</fullName>
    </submittedName>
</protein>
<dbReference type="SMART" id="SM00287">
    <property type="entry name" value="SH3b"/>
    <property type="match status" value="1"/>
</dbReference>
<dbReference type="InterPro" id="IPR007730">
    <property type="entry name" value="SPOR-like_dom"/>
</dbReference>
<dbReference type="PROSITE" id="PS51724">
    <property type="entry name" value="SPOR"/>
    <property type="match status" value="2"/>
</dbReference>
<dbReference type="STRING" id="1925020.BTA30_10265"/>
<dbReference type="GO" id="GO:0042834">
    <property type="term" value="F:peptidoglycan binding"/>
    <property type="evidence" value="ECO:0007669"/>
    <property type="project" value="InterPro"/>
</dbReference>
<organism evidence="3 4">
    <name type="scientific">Bacillus swezeyi</name>
    <dbReference type="NCBI Taxonomy" id="1925020"/>
    <lineage>
        <taxon>Bacteria</taxon>
        <taxon>Bacillati</taxon>
        <taxon>Bacillota</taxon>
        <taxon>Bacilli</taxon>
        <taxon>Bacillales</taxon>
        <taxon>Bacillaceae</taxon>
        <taxon>Bacillus</taxon>
    </lineage>
</organism>
<evidence type="ECO:0000313" key="4">
    <source>
        <dbReference type="Proteomes" id="UP000324326"/>
    </source>
</evidence>
<feature type="domain" description="SH3b" evidence="2">
    <location>
        <begin position="627"/>
        <end position="697"/>
    </location>
</feature>
<dbReference type="Gene3D" id="1.10.530.10">
    <property type="match status" value="1"/>
</dbReference>
<dbReference type="RefSeq" id="WP_148956787.1">
    <property type="nucleotide sequence ID" value="NZ_QSND01000002.1"/>
</dbReference>
<feature type="domain" description="SPOR" evidence="1">
    <location>
        <begin position="110"/>
        <end position="190"/>
    </location>
</feature>